<accession>A0A4Q0M9S4</accession>
<gene>
    <name evidence="2" type="ORF">EKH83_12705</name>
</gene>
<evidence type="ECO:0000313" key="2">
    <source>
        <dbReference type="EMBL" id="RXF69529.1"/>
    </source>
</evidence>
<protein>
    <submittedName>
        <fullName evidence="2">DUF177 domain-containing protein</fullName>
    </submittedName>
</protein>
<dbReference type="AlphaFoldDB" id="A0A4Q0M9S4"/>
<proteinExistence type="predicted"/>
<dbReference type="EMBL" id="RXOC01000007">
    <property type="protein sequence ID" value="RXF69529.1"/>
    <property type="molecule type" value="Genomic_DNA"/>
</dbReference>
<comment type="caution">
    <text evidence="2">The sequence shown here is derived from an EMBL/GenBank/DDBJ whole genome shotgun (WGS) entry which is preliminary data.</text>
</comment>
<evidence type="ECO:0000256" key="1">
    <source>
        <dbReference type="SAM" id="MobiDB-lite"/>
    </source>
</evidence>
<dbReference type="RefSeq" id="WP_128769801.1">
    <property type="nucleotide sequence ID" value="NZ_RXOC01000007.1"/>
</dbReference>
<dbReference type="Proteomes" id="UP000290848">
    <property type="component" value="Unassembled WGS sequence"/>
</dbReference>
<reference evidence="2 3" key="1">
    <citation type="submission" date="2018-12" db="EMBL/GenBank/DDBJ databases">
        <title>The Draft Genome Sequence of the Soil Bacterium Pedobacter tournemirensis R1.</title>
        <authorList>
            <person name="He J."/>
        </authorList>
    </citation>
    <scope>NUCLEOTIDE SEQUENCE [LARGE SCALE GENOMIC DNA]</scope>
    <source>
        <strain evidence="2 3">R1</strain>
    </source>
</reference>
<feature type="compositionally biased region" description="Acidic residues" evidence="1">
    <location>
        <begin position="159"/>
        <end position="168"/>
    </location>
</feature>
<dbReference type="Pfam" id="PF02620">
    <property type="entry name" value="YceD"/>
    <property type="match status" value="1"/>
</dbReference>
<evidence type="ECO:0000313" key="3">
    <source>
        <dbReference type="Proteomes" id="UP000290848"/>
    </source>
</evidence>
<sequence>MKSLQEYRISYTGLKTGKHQFDFDIDERFFNEFEYSLVKTGELKVDLELDKQETMIILQFAIRGNIFFNCDVCLSDFPTVVEVNERQIVKFSGDEHLEDDTDEIMVLGKNDHEIDVSPLIYEYINLAVPYFHRCEESGSTPWCDKEMLEKLEKLSGQVTEEEEQEEQTSADPRWDALKKIKNNN</sequence>
<name>A0A4Q0M9S4_9SPHI</name>
<organism evidence="2 3">
    <name type="scientific">Arcticibacter tournemirensis</name>
    <dbReference type="NCBI Taxonomy" id="699437"/>
    <lineage>
        <taxon>Bacteria</taxon>
        <taxon>Pseudomonadati</taxon>
        <taxon>Bacteroidota</taxon>
        <taxon>Sphingobacteriia</taxon>
        <taxon>Sphingobacteriales</taxon>
        <taxon>Sphingobacteriaceae</taxon>
        <taxon>Arcticibacter</taxon>
    </lineage>
</organism>
<feature type="region of interest" description="Disordered" evidence="1">
    <location>
        <begin position="155"/>
        <end position="184"/>
    </location>
</feature>
<dbReference type="InterPro" id="IPR003772">
    <property type="entry name" value="YceD"/>
</dbReference>